<evidence type="ECO:0000256" key="7">
    <source>
        <dbReference type="ARBA" id="ARBA00023157"/>
    </source>
</evidence>
<evidence type="ECO:0000256" key="8">
    <source>
        <dbReference type="ARBA" id="ARBA00023180"/>
    </source>
</evidence>
<keyword evidence="6" id="KW-0084">Basement membrane</keyword>
<dbReference type="FunFam" id="2.10.25.10:FF:000130">
    <property type="entry name" value="Laminin subunit beta 1"/>
    <property type="match status" value="1"/>
</dbReference>
<dbReference type="InterPro" id="IPR002049">
    <property type="entry name" value="LE_dom"/>
</dbReference>
<keyword evidence="8" id="KW-0325">Glycoprotein</keyword>
<keyword evidence="3" id="KW-0272">Extracellular matrix</keyword>
<proteinExistence type="predicted"/>
<dbReference type="AlphaFoldDB" id="A0ABD0RBE6"/>
<feature type="non-terminal residue" evidence="12">
    <location>
        <position position="74"/>
    </location>
</feature>
<protein>
    <recommendedName>
        <fullName evidence="11">Laminin EGF-like domain-containing protein</fullName>
    </recommendedName>
</protein>
<keyword evidence="9 10" id="KW-0424">Laminin EGF-like domain</keyword>
<keyword evidence="7 10" id="KW-1015">Disulfide bond</keyword>
<keyword evidence="4" id="KW-0732">Signal</keyword>
<dbReference type="PROSITE" id="PS50027">
    <property type="entry name" value="EGF_LAM_2"/>
    <property type="match status" value="1"/>
</dbReference>
<dbReference type="InterPro" id="IPR050440">
    <property type="entry name" value="Laminin/Netrin_ECM"/>
</dbReference>
<comment type="caution">
    <text evidence="10">Lacks conserved residue(s) required for the propagation of feature annotation.</text>
</comment>
<sequence length="74" mass="8078">PKCEECASGYYGNPQVPGGRCHPCECNGNINMQDPDSCDSRTGGCLKCLFHTDGNACQYCSRGYYGDARTQNCR</sequence>
<dbReference type="PANTHER" id="PTHR10574:SF233">
    <property type="entry name" value="LAMININ SUBUNIT BETA-1"/>
    <property type="match status" value="1"/>
</dbReference>
<dbReference type="Proteomes" id="UP001529510">
    <property type="component" value="Unassembled WGS sequence"/>
</dbReference>
<dbReference type="SMART" id="SM00180">
    <property type="entry name" value="EGF_Lam"/>
    <property type="match status" value="1"/>
</dbReference>
<evidence type="ECO:0000256" key="10">
    <source>
        <dbReference type="PROSITE-ProRule" id="PRU00460"/>
    </source>
</evidence>
<dbReference type="Gene3D" id="2.10.25.10">
    <property type="entry name" value="Laminin"/>
    <property type="match status" value="2"/>
</dbReference>
<name>A0ABD0RBE6_CIRMR</name>
<dbReference type="GO" id="GO:0005604">
    <property type="term" value="C:basement membrane"/>
    <property type="evidence" value="ECO:0007669"/>
    <property type="project" value="UniProtKB-SubCell"/>
</dbReference>
<comment type="caution">
    <text evidence="12">The sequence shown here is derived from an EMBL/GenBank/DDBJ whole genome shotgun (WGS) entry which is preliminary data.</text>
</comment>
<feature type="non-terminal residue" evidence="12">
    <location>
        <position position="1"/>
    </location>
</feature>
<organism evidence="12 13">
    <name type="scientific">Cirrhinus mrigala</name>
    <name type="common">Mrigala</name>
    <dbReference type="NCBI Taxonomy" id="683832"/>
    <lineage>
        <taxon>Eukaryota</taxon>
        <taxon>Metazoa</taxon>
        <taxon>Chordata</taxon>
        <taxon>Craniata</taxon>
        <taxon>Vertebrata</taxon>
        <taxon>Euteleostomi</taxon>
        <taxon>Actinopterygii</taxon>
        <taxon>Neopterygii</taxon>
        <taxon>Teleostei</taxon>
        <taxon>Ostariophysi</taxon>
        <taxon>Cypriniformes</taxon>
        <taxon>Cyprinidae</taxon>
        <taxon>Labeoninae</taxon>
        <taxon>Labeonini</taxon>
        <taxon>Cirrhinus</taxon>
    </lineage>
</organism>
<dbReference type="EMBL" id="JAMKFB020000004">
    <property type="protein sequence ID" value="KAL0195789.1"/>
    <property type="molecule type" value="Genomic_DNA"/>
</dbReference>
<keyword evidence="2" id="KW-0964">Secreted</keyword>
<dbReference type="PANTHER" id="PTHR10574">
    <property type="entry name" value="NETRIN/LAMININ-RELATED"/>
    <property type="match status" value="1"/>
</dbReference>
<dbReference type="PROSITE" id="PS01248">
    <property type="entry name" value="EGF_LAM_1"/>
    <property type="match status" value="1"/>
</dbReference>
<evidence type="ECO:0000256" key="4">
    <source>
        <dbReference type="ARBA" id="ARBA00022729"/>
    </source>
</evidence>
<keyword evidence="5" id="KW-0677">Repeat</keyword>
<accession>A0ABD0RBE6</accession>
<dbReference type="Pfam" id="PF00053">
    <property type="entry name" value="EGF_laminin"/>
    <property type="match status" value="2"/>
</dbReference>
<evidence type="ECO:0000256" key="5">
    <source>
        <dbReference type="ARBA" id="ARBA00022737"/>
    </source>
</evidence>
<reference evidence="12 13" key="1">
    <citation type="submission" date="2024-05" db="EMBL/GenBank/DDBJ databases">
        <title>Genome sequencing and assembly of Indian major carp, Cirrhinus mrigala (Hamilton, 1822).</title>
        <authorList>
            <person name="Mohindra V."/>
            <person name="Chowdhury L.M."/>
            <person name="Lal K."/>
            <person name="Jena J.K."/>
        </authorList>
    </citation>
    <scope>NUCLEOTIDE SEQUENCE [LARGE SCALE GENOMIC DNA]</scope>
    <source>
        <strain evidence="12">CM1030</strain>
        <tissue evidence="12">Blood</tissue>
    </source>
</reference>
<gene>
    <name evidence="12" type="ORF">M9458_009361</name>
</gene>
<feature type="domain" description="Laminin EGF-like" evidence="11">
    <location>
        <begin position="24"/>
        <end position="74"/>
    </location>
</feature>
<feature type="disulfide bond" evidence="10">
    <location>
        <begin position="48"/>
        <end position="57"/>
    </location>
</feature>
<evidence type="ECO:0000256" key="1">
    <source>
        <dbReference type="ARBA" id="ARBA00004302"/>
    </source>
</evidence>
<evidence type="ECO:0000256" key="3">
    <source>
        <dbReference type="ARBA" id="ARBA00022530"/>
    </source>
</evidence>
<evidence type="ECO:0000256" key="6">
    <source>
        <dbReference type="ARBA" id="ARBA00022869"/>
    </source>
</evidence>
<dbReference type="SUPFAM" id="SSF57196">
    <property type="entry name" value="EGF/Laminin"/>
    <property type="match status" value="1"/>
</dbReference>
<evidence type="ECO:0000313" key="13">
    <source>
        <dbReference type="Proteomes" id="UP001529510"/>
    </source>
</evidence>
<comment type="subcellular location">
    <subcellularLocation>
        <location evidence="1">Secreted</location>
        <location evidence="1">Extracellular space</location>
        <location evidence="1">Extracellular matrix</location>
        <location evidence="1">Basement membrane</location>
    </subcellularLocation>
</comment>
<evidence type="ECO:0000259" key="11">
    <source>
        <dbReference type="PROSITE" id="PS50027"/>
    </source>
</evidence>
<keyword evidence="13" id="KW-1185">Reference proteome</keyword>
<evidence type="ECO:0000256" key="9">
    <source>
        <dbReference type="ARBA" id="ARBA00023292"/>
    </source>
</evidence>
<evidence type="ECO:0000256" key="2">
    <source>
        <dbReference type="ARBA" id="ARBA00022525"/>
    </source>
</evidence>
<evidence type="ECO:0000313" key="12">
    <source>
        <dbReference type="EMBL" id="KAL0195789.1"/>
    </source>
</evidence>